<keyword evidence="1" id="KW-1133">Transmembrane helix</keyword>
<feature type="transmembrane region" description="Helical" evidence="1">
    <location>
        <begin position="364"/>
        <end position="385"/>
    </location>
</feature>
<feature type="transmembrane region" description="Helical" evidence="1">
    <location>
        <begin position="328"/>
        <end position="352"/>
    </location>
</feature>
<sequence>MNASDLHPAAVARRSAVQEVATMRILVTGATGFIGGAVVDALRARGHVPVPAVRDVDAAKRRWPMLQPVAVDFAHDTDAQAWRPRLAAIDAVVNAVGILRETDAQPFAALHDATPRALFEVCVDAGVRRVVQVSALGADEDATSPYHLSKRAADRHLHALPLQGVVVQPSVVFAPQGASAGMFLMLATLPIALLPGGGVQRVAPVHLDDLIDTIIHALEDADPPRLVEAVGPACMTLRAYLDTLRRSLGLGGLRVLPVPMPLVRLSASVLQHVPGSLVEPETIAMLARGNCAAPDGIARLLGRSPRAAGDFVPPPLRAMTRRDAQLRWALPLLRISVALVFVVTALLSFGLYPLDGSRALLASAGVPGAAVDIALFGSAAIDLLLGVGMLLPRTRTVAYLASIALIVAYTAIISLAMPAYWLHPFGPVLKNLPILASLVLLHALDRGD</sequence>
<keyword evidence="1" id="KW-0472">Membrane</keyword>
<dbReference type="Pfam" id="PF13781">
    <property type="entry name" value="DoxX_3"/>
    <property type="match status" value="1"/>
</dbReference>
<protein>
    <submittedName>
        <fullName evidence="3">SDR family oxidoreductase</fullName>
    </submittedName>
</protein>
<dbReference type="GO" id="GO:0044877">
    <property type="term" value="F:protein-containing complex binding"/>
    <property type="evidence" value="ECO:0007669"/>
    <property type="project" value="TreeGrafter"/>
</dbReference>
<dbReference type="EMBL" id="VTRV01000047">
    <property type="protein sequence ID" value="TZF90230.1"/>
    <property type="molecule type" value="Genomic_DNA"/>
</dbReference>
<evidence type="ECO:0000313" key="4">
    <source>
        <dbReference type="Proteomes" id="UP000323164"/>
    </source>
</evidence>
<evidence type="ECO:0000259" key="2">
    <source>
        <dbReference type="Pfam" id="PF01370"/>
    </source>
</evidence>
<name>A0A5D8Z6E3_9GAMM</name>
<evidence type="ECO:0000256" key="1">
    <source>
        <dbReference type="SAM" id="Phobius"/>
    </source>
</evidence>
<dbReference type="OrthoDB" id="9776313at2"/>
<dbReference type="Gene3D" id="3.40.50.720">
    <property type="entry name" value="NAD(P)-binding Rossmann-like Domain"/>
    <property type="match status" value="1"/>
</dbReference>
<dbReference type="SUPFAM" id="SSF51735">
    <property type="entry name" value="NAD(P)-binding Rossmann-fold domains"/>
    <property type="match status" value="1"/>
</dbReference>
<dbReference type="PANTHER" id="PTHR12126">
    <property type="entry name" value="NADH-UBIQUINONE OXIDOREDUCTASE 39 KDA SUBUNIT-RELATED"/>
    <property type="match status" value="1"/>
</dbReference>
<dbReference type="InterPro" id="IPR001509">
    <property type="entry name" value="Epimerase_deHydtase"/>
</dbReference>
<gene>
    <name evidence="3" type="ORF">FW784_06135</name>
</gene>
<dbReference type="InterPro" id="IPR025695">
    <property type="entry name" value="DoxX-like"/>
</dbReference>
<dbReference type="InterPro" id="IPR051207">
    <property type="entry name" value="ComplexI_NDUFA9_subunit"/>
</dbReference>
<dbReference type="PANTHER" id="PTHR12126:SF11">
    <property type="entry name" value="NADH DEHYDROGENASE [UBIQUINONE] 1 ALPHA SUBCOMPLEX SUBUNIT 9, MITOCHONDRIAL"/>
    <property type="match status" value="1"/>
</dbReference>
<accession>A0A5D8Z6E3</accession>
<dbReference type="InterPro" id="IPR036291">
    <property type="entry name" value="NAD(P)-bd_dom_sf"/>
</dbReference>
<reference evidence="3 4" key="1">
    <citation type="submission" date="2019-08" db="EMBL/GenBank/DDBJ databases">
        <title>Draft genome sequence of Lysobacter sp. UKS-15.</title>
        <authorList>
            <person name="Im W.-T."/>
        </authorList>
    </citation>
    <scope>NUCLEOTIDE SEQUENCE [LARGE SCALE GENOMIC DNA]</scope>
    <source>
        <strain evidence="3 4">UKS-15</strain>
    </source>
</reference>
<feature type="transmembrane region" description="Helical" evidence="1">
    <location>
        <begin position="397"/>
        <end position="422"/>
    </location>
</feature>
<organism evidence="3 4">
    <name type="scientific">Cognatilysobacter lacus</name>
    <dbReference type="NCBI Taxonomy" id="1643323"/>
    <lineage>
        <taxon>Bacteria</taxon>
        <taxon>Pseudomonadati</taxon>
        <taxon>Pseudomonadota</taxon>
        <taxon>Gammaproteobacteria</taxon>
        <taxon>Lysobacterales</taxon>
        <taxon>Lysobacteraceae</taxon>
        <taxon>Cognatilysobacter</taxon>
    </lineage>
</organism>
<keyword evidence="1" id="KW-0812">Transmembrane</keyword>
<evidence type="ECO:0000313" key="3">
    <source>
        <dbReference type="EMBL" id="TZF90230.1"/>
    </source>
</evidence>
<keyword evidence="4" id="KW-1185">Reference proteome</keyword>
<proteinExistence type="predicted"/>
<feature type="domain" description="NAD-dependent epimerase/dehydratase" evidence="2">
    <location>
        <begin position="25"/>
        <end position="222"/>
    </location>
</feature>
<dbReference type="AlphaFoldDB" id="A0A5D8Z6E3"/>
<comment type="caution">
    <text evidence="3">The sequence shown here is derived from an EMBL/GenBank/DDBJ whole genome shotgun (WGS) entry which is preliminary data.</text>
</comment>
<dbReference type="Pfam" id="PF01370">
    <property type="entry name" value="Epimerase"/>
    <property type="match status" value="1"/>
</dbReference>
<dbReference type="Proteomes" id="UP000323164">
    <property type="component" value="Unassembled WGS sequence"/>
</dbReference>